<dbReference type="EMBL" id="LRGB01018485">
    <property type="protein sequence ID" value="KZR98083.1"/>
    <property type="molecule type" value="Genomic_DNA"/>
</dbReference>
<organism evidence="2 3">
    <name type="scientific">Daphnia magna</name>
    <dbReference type="NCBI Taxonomy" id="35525"/>
    <lineage>
        <taxon>Eukaryota</taxon>
        <taxon>Metazoa</taxon>
        <taxon>Ecdysozoa</taxon>
        <taxon>Arthropoda</taxon>
        <taxon>Crustacea</taxon>
        <taxon>Branchiopoda</taxon>
        <taxon>Diplostraca</taxon>
        <taxon>Cladocera</taxon>
        <taxon>Anomopoda</taxon>
        <taxon>Daphniidae</taxon>
        <taxon>Daphnia</taxon>
    </lineage>
</organism>
<feature type="region of interest" description="Disordered" evidence="1">
    <location>
        <begin position="1"/>
        <end position="40"/>
    </location>
</feature>
<keyword evidence="3" id="KW-1185">Reference proteome</keyword>
<reference evidence="2 3" key="1">
    <citation type="submission" date="2016-03" db="EMBL/GenBank/DDBJ databases">
        <title>EvidentialGene: Evidence-directed Construction of Genes on Genomes.</title>
        <authorList>
            <person name="Gilbert D.G."/>
            <person name="Choi J.-H."/>
            <person name="Mockaitis K."/>
            <person name="Colbourne J."/>
            <person name="Pfrender M."/>
        </authorList>
    </citation>
    <scope>NUCLEOTIDE SEQUENCE [LARGE SCALE GENOMIC DNA]</scope>
    <source>
        <strain evidence="2 3">Xinb3</strain>
        <tissue evidence="2">Complete organism</tissue>
    </source>
</reference>
<proteinExistence type="predicted"/>
<accession>A0A164FRP2</accession>
<dbReference type="Proteomes" id="UP000076858">
    <property type="component" value="Unassembled WGS sequence"/>
</dbReference>
<dbReference type="AlphaFoldDB" id="A0A164FRP2"/>
<evidence type="ECO:0000313" key="3">
    <source>
        <dbReference type="Proteomes" id="UP000076858"/>
    </source>
</evidence>
<gene>
    <name evidence="2" type="ORF">APZ42_006670</name>
</gene>
<sequence>MKPSTDCRKTSRRSHLGEEEEPDDCTARVSSSKYPSVVASDNRHQEIRIAASNHQEQFRPHWNNKVQFDETFV</sequence>
<evidence type="ECO:0000313" key="2">
    <source>
        <dbReference type="EMBL" id="KZR98083.1"/>
    </source>
</evidence>
<protein>
    <submittedName>
        <fullName evidence="2">Putative Popeye domain containing protein</fullName>
    </submittedName>
</protein>
<comment type="caution">
    <text evidence="2">The sequence shown here is derived from an EMBL/GenBank/DDBJ whole genome shotgun (WGS) entry which is preliminary data.</text>
</comment>
<name>A0A164FRP2_9CRUS</name>
<evidence type="ECO:0000256" key="1">
    <source>
        <dbReference type="SAM" id="MobiDB-lite"/>
    </source>
</evidence>